<reference evidence="5 6" key="1">
    <citation type="submission" date="2016-10" db="EMBL/GenBank/DDBJ databases">
        <authorList>
            <person name="de Groot N.N."/>
        </authorList>
    </citation>
    <scope>NUCLEOTIDE SEQUENCE [LARGE SCALE GENOMIC DNA]</scope>
    <source>
        <strain evidence="5 6">CGMCC 1.5012</strain>
    </source>
</reference>
<accession>A0A1H0DD19</accession>
<dbReference type="EMBL" id="FNID01000028">
    <property type="protein sequence ID" value="SDN68014.1"/>
    <property type="molecule type" value="Genomic_DNA"/>
</dbReference>
<dbReference type="InterPro" id="IPR017896">
    <property type="entry name" value="4Fe4S_Fe-S-bd"/>
</dbReference>
<keyword evidence="2" id="KW-0408">Iron</keyword>
<evidence type="ECO:0000256" key="2">
    <source>
        <dbReference type="ARBA" id="ARBA00023004"/>
    </source>
</evidence>
<dbReference type="PROSITE" id="PS51379">
    <property type="entry name" value="4FE4S_FER_2"/>
    <property type="match status" value="1"/>
</dbReference>
<dbReference type="Pfam" id="PF00037">
    <property type="entry name" value="Fer4"/>
    <property type="match status" value="1"/>
</dbReference>
<keyword evidence="3" id="KW-0411">Iron-sulfur</keyword>
<dbReference type="NCBIfam" id="NF038196">
    <property type="entry name" value="ferrodoxin_EFR1"/>
    <property type="match status" value="1"/>
</dbReference>
<dbReference type="STRING" id="258515.SAMN05192585_1282"/>
<gene>
    <name evidence="5" type="ORF">SAMN05192585_1282</name>
</gene>
<dbReference type="PROSITE" id="PS00198">
    <property type="entry name" value="4FE4S_FER_1"/>
    <property type="match status" value="1"/>
</dbReference>
<keyword evidence="6" id="KW-1185">Reference proteome</keyword>
<dbReference type="Gene3D" id="3.30.70.20">
    <property type="match status" value="1"/>
</dbReference>
<dbReference type="Proteomes" id="UP000199182">
    <property type="component" value="Unassembled WGS sequence"/>
</dbReference>
<proteinExistence type="predicted"/>
<dbReference type="InterPro" id="IPR029039">
    <property type="entry name" value="Flavoprotein-like_sf"/>
</dbReference>
<organism evidence="5 6">
    <name type="scientific">Acetanaerobacterium elongatum</name>
    <dbReference type="NCBI Taxonomy" id="258515"/>
    <lineage>
        <taxon>Bacteria</taxon>
        <taxon>Bacillati</taxon>
        <taxon>Bacillota</taxon>
        <taxon>Clostridia</taxon>
        <taxon>Eubacteriales</taxon>
        <taxon>Oscillospiraceae</taxon>
        <taxon>Acetanaerobacterium</taxon>
    </lineage>
</organism>
<name>A0A1H0DD19_9FIRM</name>
<dbReference type="SUPFAM" id="SSF54862">
    <property type="entry name" value="4Fe-4S ferredoxins"/>
    <property type="match status" value="1"/>
</dbReference>
<dbReference type="RefSeq" id="WP_092641624.1">
    <property type="nucleotide sequence ID" value="NZ_FNID01000028.1"/>
</dbReference>
<feature type="domain" description="4Fe-4S ferredoxin-type" evidence="4">
    <location>
        <begin position="194"/>
        <end position="223"/>
    </location>
</feature>
<dbReference type="GO" id="GO:0046872">
    <property type="term" value="F:metal ion binding"/>
    <property type="evidence" value="ECO:0007669"/>
    <property type="project" value="UniProtKB-KW"/>
</dbReference>
<evidence type="ECO:0000313" key="6">
    <source>
        <dbReference type="Proteomes" id="UP000199182"/>
    </source>
</evidence>
<dbReference type="InterPro" id="IPR017900">
    <property type="entry name" value="4Fe4S_Fe_S_CS"/>
</dbReference>
<protein>
    <submittedName>
        <fullName evidence="5">4Fe-4S binding domain-containing protein</fullName>
    </submittedName>
</protein>
<dbReference type="InterPro" id="IPR047964">
    <property type="entry name" value="EFR1-like"/>
</dbReference>
<evidence type="ECO:0000313" key="5">
    <source>
        <dbReference type="EMBL" id="SDN68014.1"/>
    </source>
</evidence>
<evidence type="ECO:0000256" key="3">
    <source>
        <dbReference type="ARBA" id="ARBA00023014"/>
    </source>
</evidence>
<sequence length="273" mass="30007">MDIQTVTPIFFSPTGTTRKLVHAVIGGMGARAAGEMDLTLPSVRGTEPPPITGDAVIVAMPIYAMGIPFLVYPFLQQLKGDGKPVICMAVYGNISAGIAVQQLYRLCSKQGFIPVGAALMIAEHSYSDSKYPVAQGRPSSEDITCAQEFGRQFAQKLKNAKTPDEAVLAPMPYNPLLYYFKQLLRYNTTRFYAQVPTLEQDRCNHCGLCAIRCPMGAIDQSTLQVDAKACIRCCACVKCCNKKARTLRFRLNFPASRMLNLRAGKMKQPHICI</sequence>
<keyword evidence="1" id="KW-0479">Metal-binding</keyword>
<dbReference type="OrthoDB" id="9813995at2"/>
<dbReference type="Gene3D" id="3.40.50.360">
    <property type="match status" value="1"/>
</dbReference>
<dbReference type="AlphaFoldDB" id="A0A1H0DD19"/>
<dbReference type="SUPFAM" id="SSF52218">
    <property type="entry name" value="Flavoproteins"/>
    <property type="match status" value="1"/>
</dbReference>
<evidence type="ECO:0000259" key="4">
    <source>
        <dbReference type="PROSITE" id="PS51379"/>
    </source>
</evidence>
<evidence type="ECO:0000256" key="1">
    <source>
        <dbReference type="ARBA" id="ARBA00022723"/>
    </source>
</evidence>
<dbReference type="GO" id="GO:0051536">
    <property type="term" value="F:iron-sulfur cluster binding"/>
    <property type="evidence" value="ECO:0007669"/>
    <property type="project" value="UniProtKB-KW"/>
</dbReference>